<dbReference type="SMART" id="SM00044">
    <property type="entry name" value="CYCc"/>
    <property type="match status" value="1"/>
</dbReference>
<dbReference type="InterPro" id="IPR029787">
    <property type="entry name" value="Nucleotide_cyclase"/>
</dbReference>
<evidence type="ECO:0000256" key="1">
    <source>
        <dbReference type="ARBA" id="ARBA00004651"/>
    </source>
</evidence>
<keyword evidence="2" id="KW-1003">Cell membrane</keyword>
<dbReference type="RefSeq" id="WP_284373756.1">
    <property type="nucleotide sequence ID" value="NZ_BSNL01000001.1"/>
</dbReference>
<dbReference type="CDD" id="cd00207">
    <property type="entry name" value="fer2"/>
    <property type="match status" value="1"/>
</dbReference>
<dbReference type="PANTHER" id="PTHR43081:SF17">
    <property type="entry name" value="BLL5647 PROTEIN"/>
    <property type="match status" value="1"/>
</dbReference>
<dbReference type="Gene3D" id="3.10.20.30">
    <property type="match status" value="1"/>
</dbReference>
<evidence type="ECO:0000256" key="2">
    <source>
        <dbReference type="ARBA" id="ARBA00022475"/>
    </source>
</evidence>
<dbReference type="PANTHER" id="PTHR43081">
    <property type="entry name" value="ADENYLATE CYCLASE, TERMINAL-DIFFERENTIATION SPECIFIC-RELATED"/>
    <property type="match status" value="1"/>
</dbReference>
<evidence type="ECO:0000256" key="4">
    <source>
        <dbReference type="SAM" id="Phobius"/>
    </source>
</evidence>
<name>A0ABQ5VKL2_9RHOB</name>
<reference evidence="7" key="1">
    <citation type="journal article" date="2014" name="Int. J. Syst. Evol. Microbiol.">
        <title>Complete genome of a new Firmicutes species belonging to the dominant human colonic microbiota ('Ruminococcus bicirculans') reveals two chromosomes and a selective capacity to utilize plant glucans.</title>
        <authorList>
            <consortium name="NISC Comparative Sequencing Program"/>
            <person name="Wegmann U."/>
            <person name="Louis P."/>
            <person name="Goesmann A."/>
            <person name="Henrissat B."/>
            <person name="Duncan S.H."/>
            <person name="Flint H.J."/>
        </authorList>
    </citation>
    <scope>NUCLEOTIDE SEQUENCE</scope>
    <source>
        <strain evidence="7">NBRC 109915</strain>
    </source>
</reference>
<feature type="transmembrane region" description="Helical" evidence="4">
    <location>
        <begin position="228"/>
        <end position="245"/>
    </location>
</feature>
<gene>
    <name evidence="7" type="primary">cyaC</name>
    <name evidence="7" type="ORF">GCM10007927_24170</name>
</gene>
<feature type="domain" description="2Fe-2S ferredoxin-type" evidence="6">
    <location>
        <begin position="253"/>
        <end position="349"/>
    </location>
</feature>
<keyword evidence="8" id="KW-1185">Reference proteome</keyword>
<dbReference type="Gene3D" id="3.30.70.1230">
    <property type="entry name" value="Nucleotide cyclase"/>
    <property type="match status" value="1"/>
</dbReference>
<accession>A0ABQ5VKL2</accession>
<feature type="transmembrane region" description="Helical" evidence="4">
    <location>
        <begin position="170"/>
        <end position="188"/>
    </location>
</feature>
<dbReference type="SUPFAM" id="SSF55073">
    <property type="entry name" value="Nucleotide cyclase"/>
    <property type="match status" value="1"/>
</dbReference>
<sequence>MNDLWRGTLATRLRIASGLVLFTYALLHFLNIGLGMLSPVWMDAMQDARQIVTRSFLGALLLYGAFAVHITFALIKLAQRGTLRMPVWEAVQIGLGIFIPVLLVTHLVHTRGAHEIHNVNDEMGYIMLLLYNTADGWKQSLLLLLVWTHGCTGLHFWLRGKAWWRRNLPLLAGLAALVPAFALAGFLVEGRRVRAQFTDPTERDVMIERFNFPDREAFAEMLTLTENLRWLFGVIMAVVALAYLVKYIRARRQSVTIHYGNGPQINAPRGLTLLEMSRLRGVPHASLCGGRGRCTTCRVVIEEGLDLLHPPSEAEARSLAAVGAEPNTRLACQIKPMDPMTVVRVFQPDGRSKHRGHASQGEERELALLFLDMRGFTARTTGQLPYDVVFLLNRFFDAIVPAITAQGGTVDKYLGDGFLAVFELPASDNSAHAALRAIEGIAQALAAFNETLASEGQSPVAIGIGAHLGDVVLGEIGAAGQAPRTLIGDTVNTASRIEGATKEYKVQVFISAPLLDAAGHPVPREQMTALELRGLSRPLLAWPISEASNLSVQLARFRGFEETEVPKT</sequence>
<dbReference type="InterPro" id="IPR034804">
    <property type="entry name" value="SQR/QFR_C/D"/>
</dbReference>
<proteinExistence type="predicted"/>
<dbReference type="Pfam" id="PF00111">
    <property type="entry name" value="Fer2"/>
    <property type="match status" value="1"/>
</dbReference>
<dbReference type="SUPFAM" id="SSF54292">
    <property type="entry name" value="2Fe-2S ferredoxin-like"/>
    <property type="match status" value="1"/>
</dbReference>
<dbReference type="PROSITE" id="PS50125">
    <property type="entry name" value="GUANYLATE_CYCLASE_2"/>
    <property type="match status" value="1"/>
</dbReference>
<dbReference type="InterPro" id="IPR001041">
    <property type="entry name" value="2Fe-2S_ferredoxin-type"/>
</dbReference>
<evidence type="ECO:0000259" key="6">
    <source>
        <dbReference type="PROSITE" id="PS51085"/>
    </source>
</evidence>
<evidence type="ECO:0000313" key="7">
    <source>
        <dbReference type="EMBL" id="GLQ27614.1"/>
    </source>
</evidence>
<dbReference type="CDD" id="cd07302">
    <property type="entry name" value="CHD"/>
    <property type="match status" value="1"/>
</dbReference>
<comment type="caution">
    <text evidence="7">The sequence shown here is derived from an EMBL/GenBank/DDBJ whole genome shotgun (WGS) entry which is preliminary data.</text>
</comment>
<keyword evidence="4" id="KW-1133">Transmembrane helix</keyword>
<dbReference type="SUPFAM" id="SSF81343">
    <property type="entry name" value="Fumarate reductase respiratory complex transmembrane subunits"/>
    <property type="match status" value="1"/>
</dbReference>
<dbReference type="Proteomes" id="UP001161388">
    <property type="component" value="Unassembled WGS sequence"/>
</dbReference>
<keyword evidence="3 4" id="KW-0472">Membrane</keyword>
<feature type="domain" description="Guanylate cyclase" evidence="5">
    <location>
        <begin position="367"/>
        <end position="498"/>
    </location>
</feature>
<dbReference type="InterPro" id="IPR001054">
    <property type="entry name" value="A/G_cyclase"/>
</dbReference>
<dbReference type="PROSITE" id="PS51085">
    <property type="entry name" value="2FE2S_FER_2"/>
    <property type="match status" value="1"/>
</dbReference>
<evidence type="ECO:0000313" key="8">
    <source>
        <dbReference type="Proteomes" id="UP001161388"/>
    </source>
</evidence>
<keyword evidence="4" id="KW-0812">Transmembrane</keyword>
<organism evidence="7 8">
    <name type="scientific">Sulfitobacter pacificus</name>
    <dbReference type="NCBI Taxonomy" id="1499314"/>
    <lineage>
        <taxon>Bacteria</taxon>
        <taxon>Pseudomonadati</taxon>
        <taxon>Pseudomonadota</taxon>
        <taxon>Alphaproteobacteria</taxon>
        <taxon>Rhodobacterales</taxon>
        <taxon>Roseobacteraceae</taxon>
        <taxon>Sulfitobacter</taxon>
    </lineage>
</organism>
<feature type="transmembrane region" description="Helical" evidence="4">
    <location>
        <begin position="12"/>
        <end position="36"/>
    </location>
</feature>
<feature type="transmembrane region" description="Helical" evidence="4">
    <location>
        <begin position="87"/>
        <end position="108"/>
    </location>
</feature>
<reference evidence="7" key="2">
    <citation type="submission" date="2023-01" db="EMBL/GenBank/DDBJ databases">
        <title>Draft genome sequence of Sulfitobacter pacificus strain NBRC 109915.</title>
        <authorList>
            <person name="Sun Q."/>
            <person name="Mori K."/>
        </authorList>
    </citation>
    <scope>NUCLEOTIDE SEQUENCE</scope>
    <source>
        <strain evidence="7">NBRC 109915</strain>
    </source>
</reference>
<comment type="subcellular location">
    <subcellularLocation>
        <location evidence="1">Cell membrane</location>
        <topology evidence="1">Multi-pass membrane protein</topology>
    </subcellularLocation>
</comment>
<evidence type="ECO:0000259" key="5">
    <source>
        <dbReference type="PROSITE" id="PS50125"/>
    </source>
</evidence>
<dbReference type="InterPro" id="IPR012675">
    <property type="entry name" value="Beta-grasp_dom_sf"/>
</dbReference>
<evidence type="ECO:0000256" key="3">
    <source>
        <dbReference type="ARBA" id="ARBA00023136"/>
    </source>
</evidence>
<protein>
    <submittedName>
        <fullName evidence="7">Adenylate/guanylate cyclase domain-containing protein</fullName>
    </submittedName>
</protein>
<dbReference type="InterPro" id="IPR050697">
    <property type="entry name" value="Adenylyl/Guanylyl_Cyclase_3/4"/>
</dbReference>
<dbReference type="EMBL" id="BSNL01000001">
    <property type="protein sequence ID" value="GLQ27614.1"/>
    <property type="molecule type" value="Genomic_DNA"/>
</dbReference>
<dbReference type="Pfam" id="PF00211">
    <property type="entry name" value="Guanylate_cyc"/>
    <property type="match status" value="1"/>
</dbReference>
<feature type="transmembrane region" description="Helical" evidence="4">
    <location>
        <begin position="56"/>
        <end position="75"/>
    </location>
</feature>
<dbReference type="InterPro" id="IPR036010">
    <property type="entry name" value="2Fe-2S_ferredoxin-like_sf"/>
</dbReference>